<accession>A0A420G180</accession>
<evidence type="ECO:0000313" key="1">
    <source>
        <dbReference type="EMBL" id="RKF38915.1"/>
    </source>
</evidence>
<gene>
    <name evidence="1" type="ORF">BCY89_26580</name>
</gene>
<keyword evidence="2" id="KW-1185">Reference proteome</keyword>
<protein>
    <recommendedName>
        <fullName evidence="3">DUF4304 domain-containing protein</fullName>
    </recommendedName>
</protein>
<dbReference type="AlphaFoldDB" id="A0A420G180"/>
<evidence type="ECO:0000313" key="2">
    <source>
        <dbReference type="Proteomes" id="UP000286402"/>
    </source>
</evidence>
<comment type="caution">
    <text evidence="1">The sequence shown here is derived from an EMBL/GenBank/DDBJ whole genome shotgun (WGS) entry which is preliminary data.</text>
</comment>
<reference evidence="1 2" key="1">
    <citation type="submission" date="2016-07" db="EMBL/GenBank/DDBJ databases">
        <title>Genome analysis of Sphingobacterium siyangense T12B17.</title>
        <authorList>
            <person name="Xu D."/>
            <person name="Su Y."/>
            <person name="Zheng S."/>
        </authorList>
    </citation>
    <scope>NUCLEOTIDE SEQUENCE [LARGE SCALE GENOMIC DNA]</scope>
    <source>
        <strain evidence="1 2">T12B17</strain>
    </source>
</reference>
<dbReference type="EMBL" id="MCAQ01000006">
    <property type="protein sequence ID" value="RKF38915.1"/>
    <property type="molecule type" value="Genomic_DNA"/>
</dbReference>
<proteinExistence type="predicted"/>
<dbReference type="Proteomes" id="UP000286402">
    <property type="component" value="Unassembled WGS sequence"/>
</dbReference>
<sequence>MKSTEVYRIINKIIFPELKSAGFKKTKSGMLGFYKQLKDHYLVVWFQCAQGGFDAYAGSKFVFEVQISKTNDIGSPSLFRERIPFFLTVDDLAKVTEFENKVKDKLRLPPNTHYIFGMDENIQRWYKKKFEKVDNIYTNSSDIWFVYFDEADINNWIAFLQPVIRKIIFEFEQSDY</sequence>
<organism evidence="1 2">
    <name type="scientific">Sphingobacterium siyangense</name>
    <dbReference type="NCBI Taxonomy" id="459529"/>
    <lineage>
        <taxon>Bacteria</taxon>
        <taxon>Pseudomonadati</taxon>
        <taxon>Bacteroidota</taxon>
        <taxon>Sphingobacteriia</taxon>
        <taxon>Sphingobacteriales</taxon>
        <taxon>Sphingobacteriaceae</taxon>
        <taxon>Sphingobacterium</taxon>
    </lineage>
</organism>
<dbReference type="RefSeq" id="WP_120333762.1">
    <property type="nucleotide sequence ID" value="NZ_MCAQ01000006.1"/>
</dbReference>
<evidence type="ECO:0008006" key="3">
    <source>
        <dbReference type="Google" id="ProtNLM"/>
    </source>
</evidence>
<name>A0A420G180_9SPHI</name>